<dbReference type="Proteomes" id="UP001336250">
    <property type="component" value="Unassembled WGS sequence"/>
</dbReference>
<dbReference type="PROSITE" id="PS52050">
    <property type="entry name" value="WYL"/>
    <property type="match status" value="1"/>
</dbReference>
<dbReference type="EMBL" id="JAZIBG010000017">
    <property type="protein sequence ID" value="MEF7613492.1"/>
    <property type="molecule type" value="Genomic_DNA"/>
</dbReference>
<accession>A0AAW9Q9V8</accession>
<sequence>MAQTDRIARLTTYLKAGRCLTRRALLDELDTSPATLKRDIAYLRDRMNMPVVFDRERGGYCLDPTAQLVGTQYELPGLWFKAEEIHALLTMQHLLAHLDTGGLLGPHIAPLADRLDRILGAGAGTRTEVAKRIRVQTVGARKVHLPHFQAVGVALLRRQRLVIGYHGRGRDEVREREVSPQRLIHYRDNWYLDAWCHWRQALRSFSVDALRGARVLDKAAIDVDEAELDAVLGAGYGIFAGREVQWAELRFSAERARWVAAETWHPHQEGRFEADGRYVLRLPYADPRELVMDILRHVPEVEVLAPRALRDEVIEKLRGGLGGITP</sequence>
<dbReference type="Pfam" id="PF25583">
    <property type="entry name" value="WCX"/>
    <property type="match status" value="1"/>
</dbReference>
<dbReference type="InterPro" id="IPR026881">
    <property type="entry name" value="WYL_dom"/>
</dbReference>
<protein>
    <submittedName>
        <fullName evidence="3">WYL domain-containing protein</fullName>
    </submittedName>
</protein>
<dbReference type="RefSeq" id="WP_332288430.1">
    <property type="nucleotide sequence ID" value="NZ_JAZIBG010000017.1"/>
</dbReference>
<feature type="domain" description="WCX" evidence="2">
    <location>
        <begin position="245"/>
        <end position="319"/>
    </location>
</feature>
<dbReference type="InterPro" id="IPR057727">
    <property type="entry name" value="WCX_dom"/>
</dbReference>
<keyword evidence="4" id="KW-1185">Reference proteome</keyword>
<evidence type="ECO:0000259" key="2">
    <source>
        <dbReference type="Pfam" id="PF25583"/>
    </source>
</evidence>
<dbReference type="Pfam" id="PF13280">
    <property type="entry name" value="WYL"/>
    <property type="match status" value="1"/>
</dbReference>
<reference evidence="3 4" key="1">
    <citation type="submission" date="2024-02" db="EMBL/GenBank/DDBJ databases">
        <title>Genome sequence of Aquincola sp. MAHUQ-54.</title>
        <authorList>
            <person name="Huq M.A."/>
        </authorList>
    </citation>
    <scope>NUCLEOTIDE SEQUENCE [LARGE SCALE GENOMIC DNA]</scope>
    <source>
        <strain evidence="3 4">MAHUQ-54</strain>
    </source>
</reference>
<organism evidence="3 4">
    <name type="scientific">Aquincola agrisoli</name>
    <dbReference type="NCBI Taxonomy" id="3119538"/>
    <lineage>
        <taxon>Bacteria</taxon>
        <taxon>Pseudomonadati</taxon>
        <taxon>Pseudomonadota</taxon>
        <taxon>Betaproteobacteria</taxon>
        <taxon>Burkholderiales</taxon>
        <taxon>Sphaerotilaceae</taxon>
        <taxon>Aquincola</taxon>
    </lineage>
</organism>
<dbReference type="PANTHER" id="PTHR34580">
    <property type="match status" value="1"/>
</dbReference>
<gene>
    <name evidence="3" type="ORF">V4F39_06170</name>
</gene>
<name>A0AAW9Q9V8_9BURK</name>
<dbReference type="PANTHER" id="PTHR34580:SF3">
    <property type="entry name" value="PROTEIN PAFB"/>
    <property type="match status" value="1"/>
</dbReference>
<dbReference type="InterPro" id="IPR051534">
    <property type="entry name" value="CBASS_pafABC_assoc_protein"/>
</dbReference>
<evidence type="ECO:0000313" key="3">
    <source>
        <dbReference type="EMBL" id="MEF7613492.1"/>
    </source>
</evidence>
<evidence type="ECO:0000313" key="4">
    <source>
        <dbReference type="Proteomes" id="UP001336250"/>
    </source>
</evidence>
<evidence type="ECO:0000259" key="1">
    <source>
        <dbReference type="Pfam" id="PF13280"/>
    </source>
</evidence>
<dbReference type="AlphaFoldDB" id="A0AAW9Q9V8"/>
<feature type="domain" description="WYL" evidence="1">
    <location>
        <begin position="147"/>
        <end position="215"/>
    </location>
</feature>
<comment type="caution">
    <text evidence="3">The sequence shown here is derived from an EMBL/GenBank/DDBJ whole genome shotgun (WGS) entry which is preliminary data.</text>
</comment>
<proteinExistence type="predicted"/>